<dbReference type="PROSITE" id="PS51269">
    <property type="entry name" value="COMM"/>
    <property type="match status" value="1"/>
</dbReference>
<name>A0A498SP43_ACAVI</name>
<feature type="domain" description="COMM" evidence="1">
    <location>
        <begin position="130"/>
        <end position="193"/>
    </location>
</feature>
<accession>A0A498SP43</accession>
<proteinExistence type="predicted"/>
<evidence type="ECO:0000313" key="2">
    <source>
        <dbReference type="EMBL" id="VBB32851.1"/>
    </source>
</evidence>
<organism evidence="2 3">
    <name type="scientific">Acanthocheilonema viteae</name>
    <name type="common">Filarial nematode worm</name>
    <name type="synonym">Dipetalonema viteae</name>
    <dbReference type="NCBI Taxonomy" id="6277"/>
    <lineage>
        <taxon>Eukaryota</taxon>
        <taxon>Metazoa</taxon>
        <taxon>Ecdysozoa</taxon>
        <taxon>Nematoda</taxon>
        <taxon>Chromadorea</taxon>
        <taxon>Rhabditida</taxon>
        <taxon>Spirurina</taxon>
        <taxon>Spiruromorpha</taxon>
        <taxon>Filarioidea</taxon>
        <taxon>Onchocercidae</taxon>
        <taxon>Acanthocheilonema</taxon>
    </lineage>
</organism>
<evidence type="ECO:0000259" key="1">
    <source>
        <dbReference type="PROSITE" id="PS51269"/>
    </source>
</evidence>
<sequence length="204" mass="23291">MMRLIPIGTEGMVEKIVQLGPMKFIQVSQHILERIPNNIDIADVLDAEERAKLFGNLQTDPASELAVFLTISELWKNIAYYQPKLQPLLENLEKVGFDAEMRNAIVKVWSESGWTISDRLRNISFSGRPNVRDVEWVLRMNVASSDNPVMRTAEAILHFDTDQGSKIVELNRSKLVELYMMLQEVQKSLDVLLERFASSQINMG</sequence>
<dbReference type="AlphaFoldDB" id="A0A498SP43"/>
<keyword evidence="3" id="KW-1185">Reference proteome</keyword>
<dbReference type="InterPro" id="IPR017920">
    <property type="entry name" value="COMM"/>
</dbReference>
<dbReference type="STRING" id="6277.A0A498SP43"/>
<gene>
    <name evidence="2" type="ORF">NAV_LOCUS7642</name>
</gene>
<dbReference type="PANTHER" id="PTHR12333:SF0">
    <property type="entry name" value="COMM DOMAIN-CONTAINING PROTEIN 10"/>
    <property type="match status" value="1"/>
</dbReference>
<dbReference type="Proteomes" id="UP000276991">
    <property type="component" value="Unassembled WGS sequence"/>
</dbReference>
<dbReference type="OrthoDB" id="77522at2759"/>
<dbReference type="InterPro" id="IPR037361">
    <property type="entry name" value="COMMD10"/>
</dbReference>
<dbReference type="PANTHER" id="PTHR12333">
    <property type="entry name" value="COMM DOMAIN CONTAINING PROTEIN 10"/>
    <property type="match status" value="1"/>
</dbReference>
<dbReference type="EMBL" id="UPTC01001974">
    <property type="protein sequence ID" value="VBB32851.1"/>
    <property type="molecule type" value="Genomic_DNA"/>
</dbReference>
<protein>
    <recommendedName>
        <fullName evidence="1">COMM domain-containing protein</fullName>
    </recommendedName>
</protein>
<reference evidence="2 3" key="1">
    <citation type="submission" date="2018-08" db="EMBL/GenBank/DDBJ databases">
        <authorList>
            <person name="Laetsch R D."/>
            <person name="Stevens L."/>
            <person name="Kumar S."/>
            <person name="Blaxter L. M."/>
        </authorList>
    </citation>
    <scope>NUCLEOTIDE SEQUENCE [LARGE SCALE GENOMIC DNA]</scope>
</reference>
<evidence type="ECO:0000313" key="3">
    <source>
        <dbReference type="Proteomes" id="UP000276991"/>
    </source>
</evidence>